<comment type="subcellular location">
    <subcellularLocation>
        <location evidence="1">Cell membrane</location>
        <topology evidence="1">Multi-pass membrane protein</topology>
    </subcellularLocation>
</comment>
<feature type="transmembrane region" description="Helical" evidence="6">
    <location>
        <begin position="40"/>
        <end position="60"/>
    </location>
</feature>
<keyword evidence="8" id="KW-1185">Reference proteome</keyword>
<dbReference type="SUPFAM" id="SSF158442">
    <property type="entry name" value="DsbB-like"/>
    <property type="match status" value="1"/>
</dbReference>
<keyword evidence="5 6" id="KW-0472">Membrane</keyword>
<keyword evidence="4 6" id="KW-1133">Transmembrane helix</keyword>
<keyword evidence="2" id="KW-1003">Cell membrane</keyword>
<evidence type="ECO:0000313" key="7">
    <source>
        <dbReference type="EMBL" id="MBQ0936954.1"/>
    </source>
</evidence>
<dbReference type="Gene3D" id="1.20.1550.10">
    <property type="entry name" value="DsbB-like"/>
    <property type="match status" value="1"/>
</dbReference>
<dbReference type="InterPro" id="IPR050183">
    <property type="entry name" value="DsbB"/>
</dbReference>
<evidence type="ECO:0000256" key="1">
    <source>
        <dbReference type="ARBA" id="ARBA00004651"/>
    </source>
</evidence>
<dbReference type="EMBL" id="JAGQDG010000006">
    <property type="protein sequence ID" value="MBQ0936954.1"/>
    <property type="molecule type" value="Genomic_DNA"/>
</dbReference>
<dbReference type="InterPro" id="IPR023380">
    <property type="entry name" value="DsbB-like_sf"/>
</dbReference>
<keyword evidence="3 6" id="KW-0812">Transmembrane</keyword>
<dbReference type="PANTHER" id="PTHR36570">
    <property type="entry name" value="DISULFIDE BOND FORMATION PROTEIN B"/>
    <property type="match status" value="1"/>
</dbReference>
<accession>A0ABS5E0L4</accession>
<evidence type="ECO:0000256" key="5">
    <source>
        <dbReference type="ARBA" id="ARBA00023136"/>
    </source>
</evidence>
<proteinExistence type="predicted"/>
<reference evidence="7 8" key="1">
    <citation type="submission" date="2021-04" db="EMBL/GenBank/DDBJ databases">
        <title>The genome sequence of type strain Ideonella paludis KCTC 32238.</title>
        <authorList>
            <person name="Liu Y."/>
        </authorList>
    </citation>
    <scope>NUCLEOTIDE SEQUENCE [LARGE SCALE GENOMIC DNA]</scope>
    <source>
        <strain evidence="7 8">KCTC 32238</strain>
    </source>
</reference>
<feature type="transmembrane region" description="Helical" evidence="6">
    <location>
        <begin position="67"/>
        <end position="85"/>
    </location>
</feature>
<evidence type="ECO:0000256" key="4">
    <source>
        <dbReference type="ARBA" id="ARBA00022989"/>
    </source>
</evidence>
<dbReference type="RefSeq" id="WP_210810355.1">
    <property type="nucleotide sequence ID" value="NZ_JAGQDG010000006.1"/>
</dbReference>
<feature type="transmembrane region" description="Helical" evidence="6">
    <location>
        <begin position="137"/>
        <end position="157"/>
    </location>
</feature>
<dbReference type="InterPro" id="IPR003752">
    <property type="entry name" value="DiS_bond_form_DsbB/BdbC"/>
</dbReference>
<protein>
    <submittedName>
        <fullName evidence="7">Disulfide bond formation protein B</fullName>
    </submittedName>
</protein>
<organism evidence="7 8">
    <name type="scientific">Ideonella paludis</name>
    <dbReference type="NCBI Taxonomy" id="1233411"/>
    <lineage>
        <taxon>Bacteria</taxon>
        <taxon>Pseudomonadati</taxon>
        <taxon>Pseudomonadota</taxon>
        <taxon>Betaproteobacteria</taxon>
        <taxon>Burkholderiales</taxon>
        <taxon>Sphaerotilaceae</taxon>
        <taxon>Ideonella</taxon>
    </lineage>
</organism>
<dbReference type="Pfam" id="PF02600">
    <property type="entry name" value="DsbB"/>
    <property type="match status" value="1"/>
</dbReference>
<comment type="caution">
    <text evidence="7">The sequence shown here is derived from an EMBL/GenBank/DDBJ whole genome shotgun (WGS) entry which is preliminary data.</text>
</comment>
<evidence type="ECO:0000256" key="6">
    <source>
        <dbReference type="SAM" id="Phobius"/>
    </source>
</evidence>
<evidence type="ECO:0000313" key="8">
    <source>
        <dbReference type="Proteomes" id="UP000672097"/>
    </source>
</evidence>
<dbReference type="PANTHER" id="PTHR36570:SF3">
    <property type="entry name" value="DISULFIDE BOND FORMATION PROTEIN B"/>
    <property type="match status" value="1"/>
</dbReference>
<sequence>MRLPSSRLVLLGITAAAWGAVGAALVSQFHYDMQPCPWCTLQRLIFLVIGALTALAAALPHGAGRKALAWLATLMAGCGVAAALWQHKVAALDTMGCAQTLADKILSKLGLFDLAPDVFAPTASCAEASVDLLGVPYALWSLALFALFGLTTTALALRRHD</sequence>
<gene>
    <name evidence="7" type="ORF">KAK11_16625</name>
</gene>
<name>A0ABS5E0L4_9BURK</name>
<dbReference type="Proteomes" id="UP000672097">
    <property type="component" value="Unassembled WGS sequence"/>
</dbReference>
<evidence type="ECO:0000256" key="2">
    <source>
        <dbReference type="ARBA" id="ARBA00022475"/>
    </source>
</evidence>
<evidence type="ECO:0000256" key="3">
    <source>
        <dbReference type="ARBA" id="ARBA00022692"/>
    </source>
</evidence>